<evidence type="ECO:0000313" key="3">
    <source>
        <dbReference type="EMBL" id="CUG87569.1"/>
    </source>
</evidence>
<keyword evidence="4" id="KW-1185">Reference proteome</keyword>
<dbReference type="SUPFAM" id="SSF52058">
    <property type="entry name" value="L domain-like"/>
    <property type="match status" value="1"/>
</dbReference>
<gene>
    <name evidence="3" type="ORF">BSAL_10870</name>
</gene>
<proteinExistence type="predicted"/>
<evidence type="ECO:0000313" key="4">
    <source>
        <dbReference type="Proteomes" id="UP000051952"/>
    </source>
</evidence>
<feature type="signal peptide" evidence="2">
    <location>
        <begin position="1"/>
        <end position="34"/>
    </location>
</feature>
<dbReference type="Proteomes" id="UP000051952">
    <property type="component" value="Unassembled WGS sequence"/>
</dbReference>
<reference evidence="4" key="1">
    <citation type="submission" date="2015-09" db="EMBL/GenBank/DDBJ databases">
        <authorList>
            <consortium name="Pathogen Informatics"/>
        </authorList>
    </citation>
    <scope>NUCLEOTIDE SEQUENCE [LARGE SCALE GENOMIC DNA]</scope>
    <source>
        <strain evidence="4">Lake Konstanz</strain>
    </source>
</reference>
<feature type="chain" id="PRO_5006622180" evidence="2">
    <location>
        <begin position="35"/>
        <end position="160"/>
    </location>
</feature>
<evidence type="ECO:0000256" key="2">
    <source>
        <dbReference type="SAM" id="SignalP"/>
    </source>
</evidence>
<protein>
    <submittedName>
        <fullName evidence="3">GP46-like surface antigen, putative</fullName>
    </submittedName>
</protein>
<dbReference type="Gene3D" id="3.80.10.10">
    <property type="entry name" value="Ribonuclease Inhibitor"/>
    <property type="match status" value="1"/>
</dbReference>
<dbReference type="InterPro" id="IPR053211">
    <property type="entry name" value="DNA_repair-toleration"/>
</dbReference>
<keyword evidence="1 2" id="KW-0732">Signal</keyword>
<accession>A0A0S4JC54</accession>
<dbReference type="VEuPathDB" id="TriTrypDB:BSAL_10870"/>
<name>A0A0S4JC54_BODSA</name>
<dbReference type="InterPro" id="IPR032675">
    <property type="entry name" value="LRR_dom_sf"/>
</dbReference>
<evidence type="ECO:0000256" key="1">
    <source>
        <dbReference type="ARBA" id="ARBA00022729"/>
    </source>
</evidence>
<dbReference type="AlphaFoldDB" id="A0A0S4JC54"/>
<organism evidence="3 4">
    <name type="scientific">Bodo saltans</name>
    <name type="common">Flagellated protozoan</name>
    <dbReference type="NCBI Taxonomy" id="75058"/>
    <lineage>
        <taxon>Eukaryota</taxon>
        <taxon>Discoba</taxon>
        <taxon>Euglenozoa</taxon>
        <taxon>Kinetoplastea</taxon>
        <taxon>Metakinetoplastina</taxon>
        <taxon>Eubodonida</taxon>
        <taxon>Bodonidae</taxon>
        <taxon>Bodo</taxon>
    </lineage>
</organism>
<dbReference type="PANTHER" id="PTHR48060:SF21">
    <property type="entry name" value="L DOMAIN-LIKE PROTEIN"/>
    <property type="match status" value="1"/>
</dbReference>
<dbReference type="EMBL" id="CYKH01001544">
    <property type="protein sequence ID" value="CUG87569.1"/>
    <property type="molecule type" value="Genomic_DNA"/>
</dbReference>
<sequence>MRKSDLLMTHHYFMQLLLCTLLVVVFITLNTSHGCMNQASALMDFYNNSNPERWTHSDGWGSTNCSIPWYGVTCNGASIISIELSSNNITGTLPSSWSSTVSISDLYLQDNPPPARMVQHVETDCTVHLWHQPFWYVALFLQQHDGNKLINAENPPTKRQ</sequence>
<dbReference type="PANTHER" id="PTHR48060">
    <property type="entry name" value="DNA DAMAGE-REPAIR/TOLERATION PROTEIN DRT100"/>
    <property type="match status" value="1"/>
</dbReference>